<dbReference type="InterPro" id="IPR025961">
    <property type="entry name" value="Metal_resist"/>
</dbReference>
<name>A0ABT3GYD7_9RHOB</name>
<gene>
    <name evidence="2" type="ORF">OKW52_09860</name>
</gene>
<dbReference type="EMBL" id="JAPDFL010000001">
    <property type="protein sequence ID" value="MCW1932551.1"/>
    <property type="molecule type" value="Genomic_DNA"/>
</dbReference>
<comment type="caution">
    <text evidence="2">The sequence shown here is derived from an EMBL/GenBank/DDBJ whole genome shotgun (WGS) entry which is preliminary data.</text>
</comment>
<dbReference type="Proteomes" id="UP001208938">
    <property type="component" value="Unassembled WGS sequence"/>
</dbReference>
<keyword evidence="1" id="KW-1133">Transmembrane helix</keyword>
<dbReference type="Pfam" id="PF13801">
    <property type="entry name" value="Metal_resist"/>
    <property type="match status" value="1"/>
</dbReference>
<evidence type="ECO:0000313" key="2">
    <source>
        <dbReference type="EMBL" id="MCW1932551.1"/>
    </source>
</evidence>
<feature type="transmembrane region" description="Helical" evidence="1">
    <location>
        <begin position="20"/>
        <end position="39"/>
    </location>
</feature>
<keyword evidence="1" id="KW-0472">Membrane</keyword>
<accession>A0ABT3GYD7</accession>
<dbReference type="Gene3D" id="1.20.120.1490">
    <property type="match status" value="1"/>
</dbReference>
<organism evidence="2 3">
    <name type="scientific">Pararhodobacter zhoushanensis</name>
    <dbReference type="NCBI Taxonomy" id="2479545"/>
    <lineage>
        <taxon>Bacteria</taxon>
        <taxon>Pseudomonadati</taxon>
        <taxon>Pseudomonadota</taxon>
        <taxon>Alphaproteobacteria</taxon>
        <taxon>Rhodobacterales</taxon>
        <taxon>Paracoccaceae</taxon>
        <taxon>Pararhodobacter</taxon>
    </lineage>
</organism>
<dbReference type="RefSeq" id="WP_264505541.1">
    <property type="nucleotide sequence ID" value="NZ_JAPDFL010000001.1"/>
</dbReference>
<reference evidence="2 3" key="1">
    <citation type="submission" date="2022-10" db="EMBL/GenBank/DDBJ databases">
        <title>Pararhodobacter sp. nov., isolated from marine algae.</title>
        <authorList>
            <person name="Choi B.J."/>
            <person name="Kim J.M."/>
            <person name="Lee J.K."/>
            <person name="Choi D.G."/>
            <person name="Jeon C.O."/>
        </authorList>
    </citation>
    <scope>NUCLEOTIDE SEQUENCE [LARGE SCALE GENOMIC DNA]</scope>
    <source>
        <strain evidence="2 3">ZQ420</strain>
    </source>
</reference>
<evidence type="ECO:0000313" key="3">
    <source>
        <dbReference type="Proteomes" id="UP001208938"/>
    </source>
</evidence>
<sequence length="170" mass="18996">MSDLTPTPATPRLRKPGRGLRIALVLSLMVNLLVVGVLVGGAMRASRMDGFVPGQPDMRALWWALPDDSRDALRASVNRRGMPGDHGHRPSREERRARNAELNARMLAGLRADPFDPQAFATVMAGDRDERARRLDTVHADFAAQVAQLTPEQRRAMADRFEEGLRRHDR</sequence>
<protein>
    <submittedName>
        <fullName evidence="2">Periplasmic heavy metal sensor</fullName>
    </submittedName>
</protein>
<keyword evidence="1" id="KW-0812">Transmembrane</keyword>
<evidence type="ECO:0000256" key="1">
    <source>
        <dbReference type="SAM" id="Phobius"/>
    </source>
</evidence>
<proteinExistence type="predicted"/>
<keyword evidence="3" id="KW-1185">Reference proteome</keyword>